<name>A0A102KAG2_9BURK</name>
<reference evidence="1 2" key="1">
    <citation type="submission" date="2015-11" db="EMBL/GenBank/DDBJ databases">
        <title>Expanding the genomic diversity of Burkholderia species for the development of highly accurate diagnostics.</title>
        <authorList>
            <person name="Sahl J."/>
            <person name="Keim P."/>
            <person name="Wagner D."/>
        </authorList>
    </citation>
    <scope>NUCLEOTIDE SEQUENCE [LARGE SCALE GENOMIC DNA]</scope>
    <source>
        <strain evidence="1 2">RF32-BP4</strain>
    </source>
</reference>
<accession>A0A102KAG2</accession>
<dbReference type="AlphaFoldDB" id="A0A102KAG2"/>
<organism evidence="1 2">
    <name type="scientific">Burkholderia ubonensis</name>
    <dbReference type="NCBI Taxonomy" id="101571"/>
    <lineage>
        <taxon>Bacteria</taxon>
        <taxon>Pseudomonadati</taxon>
        <taxon>Pseudomonadota</taxon>
        <taxon>Betaproteobacteria</taxon>
        <taxon>Burkholderiales</taxon>
        <taxon>Burkholderiaceae</taxon>
        <taxon>Burkholderia</taxon>
        <taxon>Burkholderia cepacia complex</taxon>
    </lineage>
</organism>
<protein>
    <submittedName>
        <fullName evidence="1">Uncharacterized protein</fullName>
    </submittedName>
</protein>
<dbReference type="EMBL" id="LOTN01000065">
    <property type="protein sequence ID" value="KUZ83424.1"/>
    <property type="molecule type" value="Genomic_DNA"/>
</dbReference>
<dbReference type="Proteomes" id="UP000065521">
    <property type="component" value="Unassembled WGS sequence"/>
</dbReference>
<gene>
    <name evidence="1" type="ORF">WI38_27690</name>
</gene>
<proteinExistence type="predicted"/>
<sequence length="124" mass="13726">MISAILRRAIRLALMLVAAAIAFVVLFVAVAGIARYEQDGRHCPDAPLAELEAKILTFVNAHGIDPDEIEFIGMPRYHADTLGWWGFDLKSRKASYVATIDCEHRVTGFGKIQMFPLEPATPTQ</sequence>
<evidence type="ECO:0000313" key="1">
    <source>
        <dbReference type="EMBL" id="KUZ83424.1"/>
    </source>
</evidence>
<evidence type="ECO:0000313" key="2">
    <source>
        <dbReference type="Proteomes" id="UP000065521"/>
    </source>
</evidence>
<comment type="caution">
    <text evidence="1">The sequence shown here is derived from an EMBL/GenBank/DDBJ whole genome shotgun (WGS) entry which is preliminary data.</text>
</comment>